<gene>
    <name evidence="2" type="ORF">CCMP2556_LOCUS46079</name>
</gene>
<name>A0ABP0R9P4_9DINO</name>
<comment type="caution">
    <text evidence="2">The sequence shown here is derived from an EMBL/GenBank/DDBJ whole genome shotgun (WGS) entry which is preliminary data.</text>
</comment>
<dbReference type="Proteomes" id="UP001642484">
    <property type="component" value="Unassembled WGS sequence"/>
</dbReference>
<protein>
    <submittedName>
        <fullName evidence="2">Uncharacterized protein</fullName>
    </submittedName>
</protein>
<accession>A0ABP0R9P4</accession>
<proteinExistence type="predicted"/>
<reference evidence="2 3" key="1">
    <citation type="submission" date="2024-02" db="EMBL/GenBank/DDBJ databases">
        <authorList>
            <person name="Chen Y."/>
            <person name="Shah S."/>
            <person name="Dougan E. K."/>
            <person name="Thang M."/>
            <person name="Chan C."/>
        </authorList>
    </citation>
    <scope>NUCLEOTIDE SEQUENCE [LARGE SCALE GENOMIC DNA]</scope>
</reference>
<organism evidence="2 3">
    <name type="scientific">Durusdinium trenchii</name>
    <dbReference type="NCBI Taxonomy" id="1381693"/>
    <lineage>
        <taxon>Eukaryota</taxon>
        <taxon>Sar</taxon>
        <taxon>Alveolata</taxon>
        <taxon>Dinophyceae</taxon>
        <taxon>Suessiales</taxon>
        <taxon>Symbiodiniaceae</taxon>
        <taxon>Durusdinium</taxon>
    </lineage>
</organism>
<evidence type="ECO:0000313" key="2">
    <source>
        <dbReference type="EMBL" id="CAK9097003.1"/>
    </source>
</evidence>
<evidence type="ECO:0000256" key="1">
    <source>
        <dbReference type="SAM" id="MobiDB-lite"/>
    </source>
</evidence>
<dbReference type="EMBL" id="CAXAMN010025693">
    <property type="protein sequence ID" value="CAK9097003.1"/>
    <property type="molecule type" value="Genomic_DNA"/>
</dbReference>
<evidence type="ECO:0000313" key="3">
    <source>
        <dbReference type="Proteomes" id="UP001642484"/>
    </source>
</evidence>
<sequence length="333" mass="36931">MRQGSKRFSKIHKAVSAGQLSPPVDLRYLKKPHASDYGECRADIVSFLSEIYTSVAETLPDYRDDSYDVATSLELVKKCDCEEDPYGDLVPGKGQDLETTKKPKNTKRSVQINPGRVGVDSGGAYEEKWLPPGLDPESVSDKYFRLSAADQTKRWMKDREYGARMLYFPNKLAAQCLPSGVPLVIAEKKPIAQKQVEEILKHTPLLRNPLYGMDKAADDLEAWVTGHLMPAPLLDVSACAVDTRSDLRLSDDAPLAEDFEAHENVLGLQRPKGVAAAVTMYRRKAESKVVLDMAAKLWVQGVAFKEALDIAKRAQKRILERTRGSKGKGRGKG</sequence>
<keyword evidence="3" id="KW-1185">Reference proteome</keyword>
<feature type="region of interest" description="Disordered" evidence="1">
    <location>
        <begin position="90"/>
        <end position="117"/>
    </location>
</feature>